<organism evidence="1 2">
    <name type="scientific">Thiorhodovibrio winogradskyi</name>
    <dbReference type="NCBI Taxonomy" id="77007"/>
    <lineage>
        <taxon>Bacteria</taxon>
        <taxon>Pseudomonadati</taxon>
        <taxon>Pseudomonadota</taxon>
        <taxon>Gammaproteobacteria</taxon>
        <taxon>Chromatiales</taxon>
        <taxon>Chromatiaceae</taxon>
        <taxon>Thiorhodovibrio</taxon>
    </lineage>
</organism>
<sequence length="49" mass="5723">MKTDHPIYLFLRSGPEAFRVLTGVLVEEFVNTYWHAHVSHSQNFTTFVV</sequence>
<evidence type="ECO:0000313" key="2">
    <source>
        <dbReference type="Proteomes" id="UP001432180"/>
    </source>
</evidence>
<evidence type="ECO:0008006" key="3">
    <source>
        <dbReference type="Google" id="ProtNLM"/>
    </source>
</evidence>
<evidence type="ECO:0000313" key="1">
    <source>
        <dbReference type="EMBL" id="WPL19368.1"/>
    </source>
</evidence>
<dbReference type="EMBL" id="CP121472">
    <property type="protein sequence ID" value="WPL19368.1"/>
    <property type="molecule type" value="Genomic_DNA"/>
</dbReference>
<gene>
    <name evidence="1" type="ORF">Thiowin_04485</name>
</gene>
<keyword evidence="2" id="KW-1185">Reference proteome</keyword>
<proteinExistence type="predicted"/>
<dbReference type="Proteomes" id="UP001432180">
    <property type="component" value="Chromosome"/>
</dbReference>
<protein>
    <recommendedName>
        <fullName evidence="3">Transposase</fullName>
    </recommendedName>
</protein>
<reference evidence="1 2" key="1">
    <citation type="journal article" date="2023" name="Microorganisms">
        <title>Thiorhodovibrio frisius and Trv. litoralis spp. nov., Two Novel Members from a Clade of Fastidious Purple Sulfur Bacteria That Exhibit Unique Red-Shifted Light-Harvesting Capabilities.</title>
        <authorList>
            <person name="Methner A."/>
            <person name="Kuzyk S.B."/>
            <person name="Petersen J."/>
            <person name="Bauer S."/>
            <person name="Brinkmann H."/>
            <person name="Sichau K."/>
            <person name="Wanner G."/>
            <person name="Wolf J."/>
            <person name="Neumann-Schaal M."/>
            <person name="Henke P."/>
            <person name="Tank M."/>
            <person name="Sproer C."/>
            <person name="Bunk B."/>
            <person name="Overmann J."/>
        </authorList>
    </citation>
    <scope>NUCLEOTIDE SEQUENCE [LARGE SCALE GENOMIC DNA]</scope>
    <source>
        <strain evidence="1 2">DSM 6702</strain>
    </source>
</reference>
<name>A0ABZ0SFC9_9GAMM</name>
<accession>A0ABZ0SFC9</accession>